<dbReference type="Proteomes" id="UP000265520">
    <property type="component" value="Unassembled WGS sequence"/>
</dbReference>
<evidence type="ECO:0000313" key="3">
    <source>
        <dbReference type="Proteomes" id="UP000265520"/>
    </source>
</evidence>
<dbReference type="EMBL" id="LXQA010645795">
    <property type="protein sequence ID" value="MCI63911.1"/>
    <property type="molecule type" value="Genomic_DNA"/>
</dbReference>
<feature type="compositionally biased region" description="Basic residues" evidence="1">
    <location>
        <begin position="15"/>
        <end position="29"/>
    </location>
</feature>
<dbReference type="AlphaFoldDB" id="A0A392TRU6"/>
<keyword evidence="3" id="KW-1185">Reference proteome</keyword>
<proteinExistence type="predicted"/>
<name>A0A392TRU6_9FABA</name>
<evidence type="ECO:0000313" key="2">
    <source>
        <dbReference type="EMBL" id="MCI63911.1"/>
    </source>
</evidence>
<evidence type="ECO:0000256" key="1">
    <source>
        <dbReference type="SAM" id="MobiDB-lite"/>
    </source>
</evidence>
<reference evidence="2 3" key="1">
    <citation type="journal article" date="2018" name="Front. Plant Sci.">
        <title>Red Clover (Trifolium pratense) and Zigzag Clover (T. medium) - A Picture of Genomic Similarities and Differences.</title>
        <authorList>
            <person name="Dluhosova J."/>
            <person name="Istvanek J."/>
            <person name="Nedelnik J."/>
            <person name="Repkova J."/>
        </authorList>
    </citation>
    <scope>NUCLEOTIDE SEQUENCE [LARGE SCALE GENOMIC DNA]</scope>
    <source>
        <strain evidence="3">cv. 10/8</strain>
        <tissue evidence="2">Leaf</tissue>
    </source>
</reference>
<protein>
    <submittedName>
        <fullName evidence="2">Uncharacterized protein</fullName>
    </submittedName>
</protein>
<accession>A0A392TRU6</accession>
<feature type="region of interest" description="Disordered" evidence="1">
    <location>
        <begin position="1"/>
        <end position="29"/>
    </location>
</feature>
<feature type="non-terminal residue" evidence="2">
    <location>
        <position position="29"/>
    </location>
</feature>
<comment type="caution">
    <text evidence="2">The sequence shown here is derived from an EMBL/GenBank/DDBJ whole genome shotgun (WGS) entry which is preliminary data.</text>
</comment>
<organism evidence="2 3">
    <name type="scientific">Trifolium medium</name>
    <dbReference type="NCBI Taxonomy" id="97028"/>
    <lineage>
        <taxon>Eukaryota</taxon>
        <taxon>Viridiplantae</taxon>
        <taxon>Streptophyta</taxon>
        <taxon>Embryophyta</taxon>
        <taxon>Tracheophyta</taxon>
        <taxon>Spermatophyta</taxon>
        <taxon>Magnoliopsida</taxon>
        <taxon>eudicotyledons</taxon>
        <taxon>Gunneridae</taxon>
        <taxon>Pentapetalae</taxon>
        <taxon>rosids</taxon>
        <taxon>fabids</taxon>
        <taxon>Fabales</taxon>
        <taxon>Fabaceae</taxon>
        <taxon>Papilionoideae</taxon>
        <taxon>50 kb inversion clade</taxon>
        <taxon>NPAAA clade</taxon>
        <taxon>Hologalegina</taxon>
        <taxon>IRL clade</taxon>
        <taxon>Trifolieae</taxon>
        <taxon>Trifolium</taxon>
    </lineage>
</organism>
<sequence>MKPLSPPMRTVRAFKSSRRVRQKNARNPR</sequence>